<dbReference type="InterPro" id="IPR037171">
    <property type="entry name" value="NagB/RpiA_transferase-like"/>
</dbReference>
<gene>
    <name evidence="3" type="primary">nagB</name>
    <name evidence="3" type="ORF">CA54_44860</name>
</gene>
<dbReference type="NCBIfam" id="TIGR00502">
    <property type="entry name" value="nagB"/>
    <property type="match status" value="1"/>
</dbReference>
<dbReference type="InterPro" id="IPR004547">
    <property type="entry name" value="Glucosamine6P_isomerase"/>
</dbReference>
<dbReference type="OrthoDB" id="9791139at2"/>
<dbReference type="CDD" id="cd01399">
    <property type="entry name" value="GlcN6P_deaminase"/>
    <property type="match status" value="1"/>
</dbReference>
<evidence type="ECO:0000313" key="3">
    <source>
        <dbReference type="EMBL" id="TWU09246.1"/>
    </source>
</evidence>
<dbReference type="AlphaFoldDB" id="A0A5C6BD86"/>
<dbReference type="GO" id="GO:0006046">
    <property type="term" value="P:N-acetylglucosamine catabolic process"/>
    <property type="evidence" value="ECO:0007669"/>
    <property type="project" value="UniProtKB-UniRule"/>
</dbReference>
<dbReference type="InterPro" id="IPR024078">
    <property type="entry name" value="LmbE-like_dom_sf"/>
</dbReference>
<dbReference type="RefSeq" id="WP_146372968.1">
    <property type="nucleotide sequence ID" value="NZ_SJPP01000002.1"/>
</dbReference>
<dbReference type="GO" id="GO:0005975">
    <property type="term" value="P:carbohydrate metabolic process"/>
    <property type="evidence" value="ECO:0007669"/>
    <property type="project" value="InterPro"/>
</dbReference>
<accession>A0A5C6BD86</accession>
<dbReference type="InterPro" id="IPR052960">
    <property type="entry name" value="GlcN6P_deaminase-like"/>
</dbReference>
<dbReference type="Gene3D" id="3.40.50.10320">
    <property type="entry name" value="LmbE-like"/>
    <property type="match status" value="1"/>
</dbReference>
<sequence length="631" mass="70907">MDTNVVKRPRSNQSAQYLRQTKIPTLMFETSAEADKHVSLVIESLIRENNSAGTPTVLGLPTGSTPIGVYRELIRLHNEEDLDFSRVVTFNLDEYYPMDSTSIHSYRRWMNETFFDHVNIPEENIHIPKGDIPREEVEAFCDDYERQIERAGGIDIQLLGIGRTGHIGFNEPGSSRESLTRKVTLDPVTRGDAADSFFGLENVPMEAITMGVGSILSAGKIFIMALGEHKAPVVKRAVEGEITEEVSASFLQKHPQAVFVVDVAAASKLTAVETPWIVGPVAWTPELTKRAVIGLSEKIGKPLLKLNRDDFMGNHLHDLLRHNGEAEAICMKIFDEFMQGICTHPANKEKQTVIVFSPHPDDDVISMGGTLITMVDQGHDVYIAYMTSGNIAVFDHDALRHIDYVDEYEETFGLATEETRAFHKRCRDSLATKQSGDPDTEELLNIKGLIRKTEATTAAVEAGVPREKLRFLDLPFYQTGKVTKRPIGEDDVHIVADLLSDLNPGQIYVAGDLSDPHGTHRMCAKAILAALEEVDEAVKPEVWLYRGAWQEYDPHEIDRVVPLSFELMHRKKLAIFRHESQKDAARFPGSDKREFWLRAEERTKKTADVYNNLGLPEFYGLEGFARWRGQL</sequence>
<dbReference type="PANTHER" id="PTHR42892">
    <property type="entry name" value="GLUCOSAMINE-6-PHOSPHATE DEAMINASE-LIKE PROTEIN BT_0258-RELATED"/>
    <property type="match status" value="1"/>
</dbReference>
<dbReference type="SUPFAM" id="SSF102588">
    <property type="entry name" value="LmbE-like"/>
    <property type="match status" value="1"/>
</dbReference>
<reference evidence="3 4" key="1">
    <citation type="submission" date="2019-02" db="EMBL/GenBank/DDBJ databases">
        <title>Deep-cultivation of Planctomycetes and their phenomic and genomic characterization uncovers novel biology.</title>
        <authorList>
            <person name="Wiegand S."/>
            <person name="Jogler M."/>
            <person name="Boedeker C."/>
            <person name="Pinto D."/>
            <person name="Vollmers J."/>
            <person name="Rivas-Marin E."/>
            <person name="Kohn T."/>
            <person name="Peeters S.H."/>
            <person name="Heuer A."/>
            <person name="Rast P."/>
            <person name="Oberbeckmann S."/>
            <person name="Bunk B."/>
            <person name="Jeske O."/>
            <person name="Meyerdierks A."/>
            <person name="Storesund J.E."/>
            <person name="Kallscheuer N."/>
            <person name="Luecker S."/>
            <person name="Lage O.M."/>
            <person name="Pohl T."/>
            <person name="Merkel B.J."/>
            <person name="Hornburger P."/>
            <person name="Mueller R.-W."/>
            <person name="Bruemmer F."/>
            <person name="Labrenz M."/>
            <person name="Spormann A.M."/>
            <person name="Op Den Camp H."/>
            <person name="Overmann J."/>
            <person name="Amann R."/>
            <person name="Jetten M.S.M."/>
            <person name="Mascher T."/>
            <person name="Medema M.H."/>
            <person name="Devos D.P."/>
            <person name="Kaster A.-K."/>
            <person name="Ovreas L."/>
            <person name="Rohde M."/>
            <person name="Galperin M.Y."/>
            <person name="Jogler C."/>
        </authorList>
    </citation>
    <scope>NUCLEOTIDE SEQUENCE [LARGE SCALE GENOMIC DNA]</scope>
    <source>
        <strain evidence="3 4">CA54</strain>
    </source>
</reference>
<dbReference type="InterPro" id="IPR003737">
    <property type="entry name" value="GlcNAc_PI_deacetylase-related"/>
</dbReference>
<keyword evidence="4" id="KW-1185">Reference proteome</keyword>
<dbReference type="PANTHER" id="PTHR42892:SF1">
    <property type="entry name" value="GLUCOSAMINE-6-PHOSPHATE ISOMERASE"/>
    <property type="match status" value="1"/>
</dbReference>
<evidence type="ECO:0000313" key="4">
    <source>
        <dbReference type="Proteomes" id="UP000320735"/>
    </source>
</evidence>
<dbReference type="EMBL" id="SJPP01000002">
    <property type="protein sequence ID" value="TWU09246.1"/>
    <property type="molecule type" value="Genomic_DNA"/>
</dbReference>
<dbReference type="Pfam" id="PF02585">
    <property type="entry name" value="PIG-L"/>
    <property type="match status" value="1"/>
</dbReference>
<feature type="domain" description="Glucosamine/galactosamine-6-phosphate isomerase" evidence="2">
    <location>
        <begin position="37"/>
        <end position="253"/>
    </location>
</feature>
<dbReference type="InterPro" id="IPR006148">
    <property type="entry name" value="Glc/Gal-6P_isomerase"/>
</dbReference>
<dbReference type="Pfam" id="PF01182">
    <property type="entry name" value="Glucosamine_iso"/>
    <property type="match status" value="1"/>
</dbReference>
<keyword evidence="3" id="KW-0378">Hydrolase</keyword>
<dbReference type="Gene3D" id="3.40.50.1360">
    <property type="match status" value="1"/>
</dbReference>
<evidence type="ECO:0000256" key="1">
    <source>
        <dbReference type="NCBIfam" id="TIGR00502"/>
    </source>
</evidence>
<dbReference type="GO" id="GO:0004342">
    <property type="term" value="F:glucosamine-6-phosphate deaminase activity"/>
    <property type="evidence" value="ECO:0007669"/>
    <property type="project" value="UniProtKB-UniRule"/>
</dbReference>
<name>A0A5C6BD86_9PLAN</name>
<protein>
    <recommendedName>
        <fullName evidence="1">Glucosamine-6-phosphate deaminase</fullName>
        <ecNumber evidence="1">3.5.99.6</ecNumber>
    </recommendedName>
</protein>
<dbReference type="SUPFAM" id="SSF100950">
    <property type="entry name" value="NagB/RpiA/CoA transferase-like"/>
    <property type="match status" value="1"/>
</dbReference>
<dbReference type="Proteomes" id="UP000320735">
    <property type="component" value="Unassembled WGS sequence"/>
</dbReference>
<dbReference type="NCBIfam" id="NF002557">
    <property type="entry name" value="PRK02122.1"/>
    <property type="match status" value="1"/>
</dbReference>
<evidence type="ECO:0000259" key="2">
    <source>
        <dbReference type="Pfam" id="PF01182"/>
    </source>
</evidence>
<comment type="caution">
    <text evidence="3">The sequence shown here is derived from an EMBL/GenBank/DDBJ whole genome shotgun (WGS) entry which is preliminary data.</text>
</comment>
<dbReference type="EC" id="3.5.99.6" evidence="1"/>
<proteinExistence type="predicted"/>
<organism evidence="3 4">
    <name type="scientific">Symmachiella macrocystis</name>
    <dbReference type="NCBI Taxonomy" id="2527985"/>
    <lineage>
        <taxon>Bacteria</taxon>
        <taxon>Pseudomonadati</taxon>
        <taxon>Planctomycetota</taxon>
        <taxon>Planctomycetia</taxon>
        <taxon>Planctomycetales</taxon>
        <taxon>Planctomycetaceae</taxon>
        <taxon>Symmachiella</taxon>
    </lineage>
</organism>